<accession>A0A1N7LIX5</accession>
<proteinExistence type="predicted"/>
<dbReference type="EMBL" id="FTOH01000004">
    <property type="protein sequence ID" value="SIS73795.1"/>
    <property type="molecule type" value="Genomic_DNA"/>
</dbReference>
<dbReference type="PANTHER" id="PTHR28026">
    <property type="entry name" value="DUF962 DOMAIN PROTEIN (AFU_ORTHOLOGUE AFUA_8G05310)"/>
    <property type="match status" value="1"/>
</dbReference>
<protein>
    <submittedName>
        <fullName evidence="2">Uncharacterized membrane protein YGL010W</fullName>
    </submittedName>
</protein>
<dbReference type="OrthoDB" id="5515308at2"/>
<dbReference type="InterPro" id="IPR009305">
    <property type="entry name" value="Mpo1-like"/>
</dbReference>
<evidence type="ECO:0000313" key="3">
    <source>
        <dbReference type="Proteomes" id="UP000185639"/>
    </source>
</evidence>
<keyword evidence="3" id="KW-1185">Reference proteome</keyword>
<feature type="transmembrane region" description="Helical" evidence="1">
    <location>
        <begin position="50"/>
        <end position="70"/>
    </location>
</feature>
<keyword evidence="1" id="KW-1133">Transmembrane helix</keyword>
<evidence type="ECO:0000313" key="2">
    <source>
        <dbReference type="EMBL" id="SIS73795.1"/>
    </source>
</evidence>
<evidence type="ECO:0000256" key="1">
    <source>
        <dbReference type="SAM" id="Phobius"/>
    </source>
</evidence>
<organism evidence="2 3">
    <name type="scientific">Thalassolituus maritimus</name>
    <dbReference type="NCBI Taxonomy" id="484498"/>
    <lineage>
        <taxon>Bacteria</taxon>
        <taxon>Pseudomonadati</taxon>
        <taxon>Pseudomonadota</taxon>
        <taxon>Gammaproteobacteria</taxon>
        <taxon>Oceanospirillales</taxon>
        <taxon>Oceanospirillaceae</taxon>
        <taxon>Thalassolituus</taxon>
    </lineage>
</organism>
<dbReference type="GO" id="GO:0046521">
    <property type="term" value="P:sphingoid catabolic process"/>
    <property type="evidence" value="ECO:0007669"/>
    <property type="project" value="TreeGrafter"/>
</dbReference>
<gene>
    <name evidence="2" type="ORF">SAMN05421686_10420</name>
</gene>
<dbReference type="Pfam" id="PF06127">
    <property type="entry name" value="Mpo1-like"/>
    <property type="match status" value="1"/>
</dbReference>
<feature type="transmembrane region" description="Helical" evidence="1">
    <location>
        <begin position="77"/>
        <end position="95"/>
    </location>
</feature>
<feature type="transmembrane region" description="Helical" evidence="1">
    <location>
        <begin position="131"/>
        <end position="150"/>
    </location>
</feature>
<feature type="transmembrane region" description="Helical" evidence="1">
    <location>
        <begin position="101"/>
        <end position="119"/>
    </location>
</feature>
<keyword evidence="1" id="KW-0472">Membrane</keyword>
<dbReference type="RefSeq" id="WP_076514906.1">
    <property type="nucleotide sequence ID" value="NZ_FTOH01000004.1"/>
</dbReference>
<dbReference type="STRING" id="484498.SAMN05421686_10420"/>
<feature type="transmembrane region" description="Helical" evidence="1">
    <location>
        <begin position="24"/>
        <end position="44"/>
    </location>
</feature>
<dbReference type="Proteomes" id="UP000185639">
    <property type="component" value="Unassembled WGS sequence"/>
</dbReference>
<keyword evidence="1" id="KW-0812">Transmembrane</keyword>
<dbReference type="GO" id="GO:0016020">
    <property type="term" value="C:membrane"/>
    <property type="evidence" value="ECO:0007669"/>
    <property type="project" value="GOC"/>
</dbReference>
<dbReference type="PANTHER" id="PTHR28026:SF9">
    <property type="entry name" value="2-HYDROXY-PALMITIC ACID DIOXYGENASE MPO1"/>
    <property type="match status" value="1"/>
</dbReference>
<reference evidence="3" key="1">
    <citation type="submission" date="2017-01" db="EMBL/GenBank/DDBJ databases">
        <authorList>
            <person name="Varghese N."/>
            <person name="Submissions S."/>
        </authorList>
    </citation>
    <scope>NUCLEOTIDE SEQUENCE [LARGE SCALE GENOMIC DNA]</scope>
    <source>
        <strain evidence="3">DSM 24913</strain>
    </source>
</reference>
<name>A0A1N7LIX5_9GAMM</name>
<sequence>MSRKTVDQWFAEYGESHQNPLNKLIHWFCVPLIYLVIFALLWEIPQPDWLASIPLVNWAVLGAVVTMTFYVRLSKPLAKGLGIFTLICLLFPVIYEQMTDTPLWLTSIIAFVILWIMQFVGHHIEGKKPSFFKDIQFLLIGPAWVVGFLYDRLGISYR</sequence>
<dbReference type="AlphaFoldDB" id="A0A1N7LIX5"/>